<protein>
    <recommendedName>
        <fullName evidence="11">RING-type domain-containing protein</fullName>
    </recommendedName>
</protein>
<evidence type="ECO:0000256" key="2">
    <source>
        <dbReference type="ARBA" id="ARBA00022771"/>
    </source>
</evidence>
<keyword evidence="10" id="KW-1185">Reference proteome</keyword>
<proteinExistence type="predicted"/>
<dbReference type="Gene3D" id="3.30.40.10">
    <property type="entry name" value="Zinc/RING finger domain, C3HC4 (zinc finger)"/>
    <property type="match status" value="1"/>
</dbReference>
<dbReference type="GO" id="GO:0000122">
    <property type="term" value="P:negative regulation of transcription by RNA polymerase II"/>
    <property type="evidence" value="ECO:0007669"/>
    <property type="project" value="TreeGrafter"/>
</dbReference>
<evidence type="ECO:0000256" key="6">
    <source>
        <dbReference type="PROSITE-ProRule" id="PRU00309"/>
    </source>
</evidence>
<dbReference type="GO" id="GO:0035102">
    <property type="term" value="C:PRC1 complex"/>
    <property type="evidence" value="ECO:0007669"/>
    <property type="project" value="TreeGrafter"/>
</dbReference>
<dbReference type="PANTHER" id="PTHR10825">
    <property type="entry name" value="RING FINGER DOMAIN-CONTAINING, POLYCOMB GROUP COMPONENT"/>
    <property type="match status" value="1"/>
</dbReference>
<name>A0AAD9JI23_9ANNE</name>
<dbReference type="GO" id="GO:0008270">
    <property type="term" value="F:zinc ion binding"/>
    <property type="evidence" value="ECO:0007669"/>
    <property type="project" value="UniProtKB-KW"/>
</dbReference>
<dbReference type="Proteomes" id="UP001208570">
    <property type="component" value="Unassembled WGS sequence"/>
</dbReference>
<dbReference type="AlphaFoldDB" id="A0AAD9JI23"/>
<dbReference type="FunFam" id="3.30.40.10:FF:000033">
    <property type="entry name" value="Polycomb group RING finger protein 3"/>
    <property type="match status" value="1"/>
</dbReference>
<dbReference type="SUPFAM" id="SSF57850">
    <property type="entry name" value="RING/U-box"/>
    <property type="match status" value="1"/>
</dbReference>
<dbReference type="SMART" id="SM00184">
    <property type="entry name" value="RING"/>
    <property type="match status" value="1"/>
</dbReference>
<dbReference type="Pfam" id="PF13923">
    <property type="entry name" value="zf-C3HC4_2"/>
    <property type="match status" value="1"/>
</dbReference>
<evidence type="ECO:0000313" key="9">
    <source>
        <dbReference type="EMBL" id="KAK2152810.1"/>
    </source>
</evidence>
<dbReference type="Gene3D" id="3.10.20.90">
    <property type="entry name" value="Phosphatidylinositol 3-kinase Catalytic Subunit, Chain A, domain 1"/>
    <property type="match status" value="1"/>
</dbReference>
<evidence type="ECO:0000259" key="8">
    <source>
        <dbReference type="PROSITE" id="PS50950"/>
    </source>
</evidence>
<keyword evidence="1" id="KW-0479">Metal-binding</keyword>
<reference evidence="9" key="1">
    <citation type="journal article" date="2023" name="Mol. Biol. Evol.">
        <title>Third-Generation Sequencing Reveals the Adaptive Role of the Epigenome in Three Deep-Sea Polychaetes.</title>
        <authorList>
            <person name="Perez M."/>
            <person name="Aroh O."/>
            <person name="Sun Y."/>
            <person name="Lan Y."/>
            <person name="Juniper S.K."/>
            <person name="Young C.R."/>
            <person name="Angers B."/>
            <person name="Qian P.Y."/>
        </authorList>
    </citation>
    <scope>NUCLEOTIDE SEQUENCE</scope>
    <source>
        <strain evidence="9">P08H-3</strain>
    </source>
</reference>
<dbReference type="InterPro" id="IPR001841">
    <property type="entry name" value="Znf_RING"/>
</dbReference>
<dbReference type="InterPro" id="IPR013083">
    <property type="entry name" value="Znf_RING/FYVE/PHD"/>
</dbReference>
<dbReference type="GO" id="GO:0003677">
    <property type="term" value="F:DNA binding"/>
    <property type="evidence" value="ECO:0007669"/>
    <property type="project" value="UniProtKB-UniRule"/>
</dbReference>
<dbReference type="PANTHER" id="PTHR10825:SF74">
    <property type="entry name" value="POLYCOMB GROUP RING FINGER 6"/>
    <property type="match status" value="1"/>
</dbReference>
<evidence type="ECO:0000256" key="4">
    <source>
        <dbReference type="ARBA" id="ARBA00023125"/>
    </source>
</evidence>
<evidence type="ECO:0000256" key="5">
    <source>
        <dbReference type="PROSITE-ProRule" id="PRU00175"/>
    </source>
</evidence>
<keyword evidence="4 6" id="KW-0238">DNA-binding</keyword>
<dbReference type="PROSITE" id="PS50950">
    <property type="entry name" value="ZF_THAP"/>
    <property type="match status" value="1"/>
</dbReference>
<dbReference type="GO" id="GO:1990841">
    <property type="term" value="F:promoter-specific chromatin binding"/>
    <property type="evidence" value="ECO:0007669"/>
    <property type="project" value="TreeGrafter"/>
</dbReference>
<dbReference type="SUPFAM" id="SSF57716">
    <property type="entry name" value="Glucocorticoid receptor-like (DNA-binding domain)"/>
    <property type="match status" value="1"/>
</dbReference>
<gene>
    <name evidence="9" type="ORF">LSH36_317g02051</name>
</gene>
<evidence type="ECO:0000256" key="1">
    <source>
        <dbReference type="ARBA" id="ARBA00022723"/>
    </source>
</evidence>
<dbReference type="EMBL" id="JAODUP010000317">
    <property type="protein sequence ID" value="KAK2152810.1"/>
    <property type="molecule type" value="Genomic_DNA"/>
</dbReference>
<comment type="caution">
    <text evidence="9">The sequence shown here is derived from an EMBL/GenBank/DDBJ whole genome shotgun (WGS) entry which is preliminary data.</text>
</comment>
<evidence type="ECO:0000313" key="10">
    <source>
        <dbReference type="Proteomes" id="UP001208570"/>
    </source>
</evidence>
<feature type="domain" description="THAP-type" evidence="8">
    <location>
        <begin position="1"/>
        <end position="103"/>
    </location>
</feature>
<evidence type="ECO:0000259" key="7">
    <source>
        <dbReference type="PROSITE" id="PS50089"/>
    </source>
</evidence>
<evidence type="ECO:0008006" key="11">
    <source>
        <dbReference type="Google" id="ProtNLM"/>
    </source>
</evidence>
<dbReference type="InterPro" id="IPR006612">
    <property type="entry name" value="THAP_Znf"/>
</dbReference>
<evidence type="ECO:0000256" key="3">
    <source>
        <dbReference type="ARBA" id="ARBA00022833"/>
    </source>
</evidence>
<keyword evidence="3" id="KW-0862">Zinc</keyword>
<sequence>MPNCLVPGCPNNLDITSRRREMSFFQVPDAEKNPRKWKMAEGWLKFCGLEINGFQFGARRAVICEKHFLPEDMEILYPRKSENVFRNQHPPKRVKFGAVPKLRNGCEPLPGPFAEKITDIDEEKPDDAKCVQEDDSKHTTDDVVPELDKPLTVERQEAAELARWPPDVKIPVAELNAILTCDICKGYFYNATTITECLHTFCKGCLVNHFYRSLSCPKCNIMVHPSDPFVNIRPDAILQDIVYKIFPQRLKDDQQAEVEFYSSRGLNAPMSGDEFGVPPPPRDPPEAKMVSLRLDYAGTTPSLPAHQTLKKNFLRIPNSVTTGQIIKFLHLKMDIPLNCQAALFINCFMLSDNLKLSRLEEIFGEQIQDTCKDMIFLQYGVIPKGNYFDKGLILSTKYL</sequence>
<keyword evidence="2 5" id="KW-0863">Zinc-finger</keyword>
<dbReference type="InterPro" id="IPR017907">
    <property type="entry name" value="Znf_RING_CS"/>
</dbReference>
<dbReference type="Pfam" id="PF05485">
    <property type="entry name" value="THAP"/>
    <property type="match status" value="1"/>
</dbReference>
<dbReference type="SMART" id="SM00980">
    <property type="entry name" value="THAP"/>
    <property type="match status" value="1"/>
</dbReference>
<dbReference type="PROSITE" id="PS00518">
    <property type="entry name" value="ZF_RING_1"/>
    <property type="match status" value="1"/>
</dbReference>
<dbReference type="PROSITE" id="PS50089">
    <property type="entry name" value="ZF_RING_2"/>
    <property type="match status" value="1"/>
</dbReference>
<organism evidence="9 10">
    <name type="scientific">Paralvinella palmiformis</name>
    <dbReference type="NCBI Taxonomy" id="53620"/>
    <lineage>
        <taxon>Eukaryota</taxon>
        <taxon>Metazoa</taxon>
        <taxon>Spiralia</taxon>
        <taxon>Lophotrochozoa</taxon>
        <taxon>Annelida</taxon>
        <taxon>Polychaeta</taxon>
        <taxon>Sedentaria</taxon>
        <taxon>Canalipalpata</taxon>
        <taxon>Terebellida</taxon>
        <taxon>Terebelliformia</taxon>
        <taxon>Alvinellidae</taxon>
        <taxon>Paralvinella</taxon>
    </lineage>
</organism>
<feature type="domain" description="RING-type" evidence="7">
    <location>
        <begin position="181"/>
        <end position="220"/>
    </location>
</feature>
<accession>A0AAD9JI23</accession>